<dbReference type="PIRSF" id="PIRSF002741">
    <property type="entry name" value="MppA"/>
    <property type="match status" value="1"/>
</dbReference>
<evidence type="ECO:0000313" key="7">
    <source>
        <dbReference type="EMBL" id="TKA12332.1"/>
    </source>
</evidence>
<dbReference type="EMBL" id="SUMC01000004">
    <property type="protein sequence ID" value="TKA12332.1"/>
    <property type="molecule type" value="Genomic_DNA"/>
</dbReference>
<dbReference type="AlphaFoldDB" id="A0A4U0SQM9"/>
<dbReference type="GO" id="GO:1904680">
    <property type="term" value="F:peptide transmembrane transporter activity"/>
    <property type="evidence" value="ECO:0007669"/>
    <property type="project" value="TreeGrafter"/>
</dbReference>
<keyword evidence="4 5" id="KW-0732">Signal</keyword>
<dbReference type="Gene3D" id="3.10.105.10">
    <property type="entry name" value="Dipeptide-binding Protein, Domain 3"/>
    <property type="match status" value="1"/>
</dbReference>
<dbReference type="RefSeq" id="WP_136722366.1">
    <property type="nucleotide sequence ID" value="NZ_SUMC01000004.1"/>
</dbReference>
<dbReference type="Proteomes" id="UP000305778">
    <property type="component" value="Unassembled WGS sequence"/>
</dbReference>
<keyword evidence="8" id="KW-1185">Reference proteome</keyword>
<feature type="chain" id="PRO_5038401502" evidence="5">
    <location>
        <begin position="21"/>
        <end position="529"/>
    </location>
</feature>
<dbReference type="InterPro" id="IPR000914">
    <property type="entry name" value="SBP_5_dom"/>
</dbReference>
<dbReference type="PROSITE" id="PS51257">
    <property type="entry name" value="PROKAR_LIPOPROTEIN"/>
    <property type="match status" value="1"/>
</dbReference>
<evidence type="ECO:0000256" key="4">
    <source>
        <dbReference type="ARBA" id="ARBA00022729"/>
    </source>
</evidence>
<keyword evidence="3" id="KW-0813">Transport</keyword>
<dbReference type="Pfam" id="PF00496">
    <property type="entry name" value="SBP_bac_5"/>
    <property type="match status" value="1"/>
</dbReference>
<dbReference type="SUPFAM" id="SSF53850">
    <property type="entry name" value="Periplasmic binding protein-like II"/>
    <property type="match status" value="1"/>
</dbReference>
<comment type="caution">
    <text evidence="7">The sequence shown here is derived from an EMBL/GenBank/DDBJ whole genome shotgun (WGS) entry which is preliminary data.</text>
</comment>
<reference evidence="7 8" key="1">
    <citation type="submission" date="2019-04" db="EMBL/GenBank/DDBJ databases">
        <title>Streptomyces oryziradicis sp. nov., a novel actinomycete isolated from rhizosphere soil of rice (Oryza sativa L.).</title>
        <authorList>
            <person name="Li C."/>
        </authorList>
    </citation>
    <scope>NUCLEOTIDE SEQUENCE [LARGE SCALE GENOMIC DNA]</scope>
    <source>
        <strain evidence="7 8">NEAU-C40</strain>
    </source>
</reference>
<evidence type="ECO:0000259" key="6">
    <source>
        <dbReference type="Pfam" id="PF00496"/>
    </source>
</evidence>
<dbReference type="GO" id="GO:0030313">
    <property type="term" value="C:cell envelope"/>
    <property type="evidence" value="ECO:0007669"/>
    <property type="project" value="UniProtKB-SubCell"/>
</dbReference>
<name>A0A4U0SQM9_9ACTN</name>
<protein>
    <submittedName>
        <fullName evidence="7">Peptide-binding protein</fullName>
    </submittedName>
</protein>
<evidence type="ECO:0000256" key="2">
    <source>
        <dbReference type="ARBA" id="ARBA00005695"/>
    </source>
</evidence>
<feature type="signal peptide" evidence="5">
    <location>
        <begin position="1"/>
        <end position="20"/>
    </location>
</feature>
<dbReference type="GO" id="GO:0042597">
    <property type="term" value="C:periplasmic space"/>
    <property type="evidence" value="ECO:0007669"/>
    <property type="project" value="UniProtKB-ARBA"/>
</dbReference>
<accession>A0A4U0SQM9</accession>
<evidence type="ECO:0000313" key="8">
    <source>
        <dbReference type="Proteomes" id="UP000305778"/>
    </source>
</evidence>
<sequence>MKRKLLVLPALLGTFAPILAGCGDSGTGSSGGKAIVIGSTATIAVSKDTPAPLDPATSYDSDTWNIFFNTFQMLLRYPRSGTTPEPDAAKSCRFTDKQSETYRCQLRSGLTFSNGHTLNAEAVKYSVDRMIKIQSDTGPASLMSGVQKVETSGDEVIFHLKSPDATFPFKLATPAAAIVDPAVYPADKPYPGLKIVASGPYKLDSFTASNAVFSANTSYHGDVSRNNSKIEMKFFNDSAVMEKAIAAGTIDVIAGAGVLKPSQINELQNGKYKNVNLSQTSGTETRLLFFNTAEPAVKPKAVRVAITQILDRAALVRDVFQRTKEPLYSVVPQGITGHNNAFYNLYGEANPAAAAKTLQNAGITSPVKFTYAYRTSAGASASEEALWLQKSLNNTGLFDVSIKEVPYSSFLGDALAGKFTVYGLGWIPDFPDPDNYIAPFFSDNFLKLPYENSAIKSSLLPSTRQKSSRPSTSTDFEKMQNLIAQDLPVIPLWQSKQYIATRDDITGVEWTLNSTSTVQFWELGKGVTS</sequence>
<dbReference type="PANTHER" id="PTHR30290:SF10">
    <property type="entry name" value="PERIPLASMIC OLIGOPEPTIDE-BINDING PROTEIN-RELATED"/>
    <property type="match status" value="1"/>
</dbReference>
<dbReference type="Gene3D" id="3.40.190.10">
    <property type="entry name" value="Periplasmic binding protein-like II"/>
    <property type="match status" value="1"/>
</dbReference>
<comment type="similarity">
    <text evidence="2">Belongs to the bacterial solute-binding protein 5 family.</text>
</comment>
<evidence type="ECO:0000256" key="5">
    <source>
        <dbReference type="SAM" id="SignalP"/>
    </source>
</evidence>
<dbReference type="PANTHER" id="PTHR30290">
    <property type="entry name" value="PERIPLASMIC BINDING COMPONENT OF ABC TRANSPORTER"/>
    <property type="match status" value="1"/>
</dbReference>
<organism evidence="7 8">
    <name type="scientific">Actinacidiphila oryziradicis</name>
    <dbReference type="NCBI Taxonomy" id="2571141"/>
    <lineage>
        <taxon>Bacteria</taxon>
        <taxon>Bacillati</taxon>
        <taxon>Actinomycetota</taxon>
        <taxon>Actinomycetes</taxon>
        <taxon>Kitasatosporales</taxon>
        <taxon>Streptomycetaceae</taxon>
        <taxon>Actinacidiphila</taxon>
    </lineage>
</organism>
<evidence type="ECO:0000256" key="1">
    <source>
        <dbReference type="ARBA" id="ARBA00004196"/>
    </source>
</evidence>
<feature type="domain" description="Solute-binding protein family 5" evidence="6">
    <location>
        <begin position="83"/>
        <end position="443"/>
    </location>
</feature>
<dbReference type="InterPro" id="IPR030678">
    <property type="entry name" value="Peptide/Ni-bd"/>
</dbReference>
<dbReference type="GO" id="GO:0015833">
    <property type="term" value="P:peptide transport"/>
    <property type="evidence" value="ECO:0007669"/>
    <property type="project" value="TreeGrafter"/>
</dbReference>
<proteinExistence type="inferred from homology"/>
<comment type="subcellular location">
    <subcellularLocation>
        <location evidence="1">Cell envelope</location>
    </subcellularLocation>
</comment>
<dbReference type="OrthoDB" id="9801912at2"/>
<gene>
    <name evidence="7" type="ORF">FCI23_05820</name>
</gene>
<dbReference type="GO" id="GO:0043190">
    <property type="term" value="C:ATP-binding cassette (ABC) transporter complex"/>
    <property type="evidence" value="ECO:0007669"/>
    <property type="project" value="InterPro"/>
</dbReference>
<evidence type="ECO:0000256" key="3">
    <source>
        <dbReference type="ARBA" id="ARBA00022448"/>
    </source>
</evidence>
<dbReference type="InterPro" id="IPR039424">
    <property type="entry name" value="SBP_5"/>
</dbReference>